<dbReference type="Pfam" id="PF09912">
    <property type="entry name" value="DUF2141"/>
    <property type="match status" value="1"/>
</dbReference>
<organism evidence="2 3">
    <name type="scientific">Leeuwenhoekiella blandensis (strain CECT 7118 / CCUG 51940 / KCTC 22103 / MED217)</name>
    <name type="common">Flavobacterium sp. (strain MED217)</name>
    <dbReference type="NCBI Taxonomy" id="398720"/>
    <lineage>
        <taxon>Bacteria</taxon>
        <taxon>Pseudomonadati</taxon>
        <taxon>Bacteroidota</taxon>
        <taxon>Flavobacteriia</taxon>
        <taxon>Flavobacteriales</taxon>
        <taxon>Flavobacteriaceae</taxon>
        <taxon>Leeuwenhoekiella</taxon>
    </lineage>
</organism>
<evidence type="ECO:0000256" key="1">
    <source>
        <dbReference type="SAM" id="SignalP"/>
    </source>
</evidence>
<dbReference type="Proteomes" id="UP000001601">
    <property type="component" value="Unassembled WGS sequence"/>
</dbReference>
<feature type="chain" id="PRO_5002664123" description="DUF2141 domain-containing protein" evidence="1">
    <location>
        <begin position="19"/>
        <end position="136"/>
    </location>
</feature>
<dbReference type="eggNOG" id="COG4704">
    <property type="taxonomic scope" value="Bacteria"/>
</dbReference>
<feature type="signal peptide" evidence="1">
    <location>
        <begin position="1"/>
        <end position="18"/>
    </location>
</feature>
<evidence type="ECO:0000313" key="3">
    <source>
        <dbReference type="Proteomes" id="UP000001601"/>
    </source>
</evidence>
<dbReference type="RefSeq" id="WP_009779694.1">
    <property type="nucleotide sequence ID" value="NZ_CH672395.1"/>
</dbReference>
<reference evidence="2 3" key="1">
    <citation type="journal article" date="2007" name="Nature">
        <title>Light stimulates growth of proteorhodopsin-containing marine Flavobacteria.</title>
        <authorList>
            <person name="Gomez-Consarnau L."/>
            <person name="Gonzalez J.M."/>
            <person name="Coll-Llado M."/>
            <person name="Gourdon P."/>
            <person name="Pascher T."/>
            <person name="Neutze R."/>
            <person name="Pedros-Alio C."/>
            <person name="Pinhassi J."/>
        </authorList>
    </citation>
    <scope>NUCLEOTIDE SEQUENCE [LARGE SCALE GENOMIC DNA]</scope>
    <source>
        <strain evidence="2 3">MED217</strain>
    </source>
</reference>
<name>A3XRP7_LEEBM</name>
<proteinExistence type="predicted"/>
<dbReference type="AlphaFoldDB" id="A3XRP7"/>
<keyword evidence="1" id="KW-0732">Signal</keyword>
<dbReference type="HOGENOM" id="CLU_125018_1_0_10"/>
<evidence type="ECO:0000313" key="2">
    <source>
        <dbReference type="EMBL" id="EAQ47781.1"/>
    </source>
</evidence>
<gene>
    <name evidence="2" type="ORF">MED217_06564</name>
</gene>
<evidence type="ECO:0008006" key="4">
    <source>
        <dbReference type="Google" id="ProtNLM"/>
    </source>
</evidence>
<dbReference type="InterPro" id="IPR018673">
    <property type="entry name" value="DUF2141"/>
</dbReference>
<keyword evidence="3" id="KW-1185">Reference proteome</keyword>
<accession>A3XRP7</accession>
<protein>
    <recommendedName>
        <fullName evidence="4">DUF2141 domain-containing protein</fullName>
    </recommendedName>
</protein>
<sequence length="136" mass="15135">MKTYLLLFMTFISFSAFAQNKSSITVSINNVSSDEGSVGYALYNKDNFMVAAPVKAAKSEIKDGKTSVTFKDIPLGNYAILCYHDKNNNGQMDFEANGMPKEAYGGSNNVMSMGPPQWEDCKFELSEEPLELEIRF</sequence>
<dbReference type="EMBL" id="AANC01000015">
    <property type="protein sequence ID" value="EAQ47781.1"/>
    <property type="molecule type" value="Genomic_DNA"/>
</dbReference>
<comment type="caution">
    <text evidence="2">The sequence shown here is derived from an EMBL/GenBank/DDBJ whole genome shotgun (WGS) entry which is preliminary data.</text>
</comment>